<reference evidence="2 3" key="1">
    <citation type="submission" date="2013-04" db="EMBL/GenBank/DDBJ databases">
        <authorList>
            <person name="Harkins D.M."/>
            <person name="Durkin A.S."/>
            <person name="Brinkac L.M."/>
            <person name="Haft D.H."/>
            <person name="Selengut J.D."/>
            <person name="Sanka R."/>
            <person name="DePew J."/>
            <person name="Purushe J."/>
            <person name="Hartskeerl R.A."/>
            <person name="Ahmed A."/>
            <person name="van der Linden H."/>
            <person name="Goris M.G.A."/>
            <person name="Vinetz J.M."/>
            <person name="Sutton G.G."/>
            <person name="Nierman W.C."/>
            <person name="Fouts D.E."/>
        </authorList>
    </citation>
    <scope>NUCLEOTIDE SEQUENCE [LARGE SCALE GENOMIC DNA]</scope>
    <source>
        <strain evidence="2 3">Sao Paulo</strain>
    </source>
</reference>
<evidence type="ECO:0000313" key="2">
    <source>
        <dbReference type="EMBL" id="EOQ90558.1"/>
    </source>
</evidence>
<organism evidence="2 3">
    <name type="scientific">Leptospira yanagawae serovar Saopaulo str. Sao Paulo = ATCC 700523</name>
    <dbReference type="NCBI Taxonomy" id="1249483"/>
    <lineage>
        <taxon>Bacteria</taxon>
        <taxon>Pseudomonadati</taxon>
        <taxon>Spirochaetota</taxon>
        <taxon>Spirochaetia</taxon>
        <taxon>Leptospirales</taxon>
        <taxon>Leptospiraceae</taxon>
        <taxon>Leptospira</taxon>
    </lineage>
</organism>
<keyword evidence="1" id="KW-0732">Signal</keyword>
<accession>A0A5E8HIV0</accession>
<feature type="signal peptide" evidence="1">
    <location>
        <begin position="1"/>
        <end position="23"/>
    </location>
</feature>
<keyword evidence="2" id="KW-0449">Lipoprotein</keyword>
<evidence type="ECO:0000256" key="1">
    <source>
        <dbReference type="SAM" id="SignalP"/>
    </source>
</evidence>
<dbReference type="EMBL" id="AOGX02000008">
    <property type="protein sequence ID" value="EOQ90558.1"/>
    <property type="molecule type" value="Genomic_DNA"/>
</dbReference>
<proteinExistence type="predicted"/>
<dbReference type="PROSITE" id="PS51257">
    <property type="entry name" value="PROKAR_LIPOPROTEIN"/>
    <property type="match status" value="1"/>
</dbReference>
<gene>
    <name evidence="2" type="ORF">LEP1GSC202_3789</name>
</gene>
<dbReference type="AlphaFoldDB" id="A0A5E8HIV0"/>
<name>A0A5E8HIV0_9LEPT</name>
<dbReference type="Proteomes" id="UP000013996">
    <property type="component" value="Unassembled WGS sequence"/>
</dbReference>
<evidence type="ECO:0000313" key="3">
    <source>
        <dbReference type="Proteomes" id="UP000013996"/>
    </source>
</evidence>
<protein>
    <submittedName>
        <fullName evidence="2">Putative lipoprotein</fullName>
    </submittedName>
</protein>
<feature type="chain" id="PRO_5023022363" evidence="1">
    <location>
        <begin position="24"/>
        <end position="207"/>
    </location>
</feature>
<sequence>MFRSFCLKRIIFFLIFSLSFGCANSKHVESPVSIPSSKEVHSKDITNQNSKTQCPFPVLLGATYGKGISNFDKTMILFVTKQLLLDLCEGHLQHLLSFVEKETGLFVDAKGYWTVQEVEEDLRDPDGYFALYYFNQTKLNQKKGSSGNLTIRDVFVQAETVVLDFYIGSSEEVEIKFRFPKDPKLERYLINPNFIKIKNTWYLHRMF</sequence>
<dbReference type="STRING" id="1249483.LEP1GSC202_3789"/>
<comment type="caution">
    <text evidence="2">The sequence shown here is derived from an EMBL/GenBank/DDBJ whole genome shotgun (WGS) entry which is preliminary data.</text>
</comment>